<proteinExistence type="predicted"/>
<dbReference type="EMBL" id="KZ824270">
    <property type="protein sequence ID" value="RAL15882.1"/>
    <property type="molecule type" value="Genomic_DNA"/>
</dbReference>
<dbReference type="Gene3D" id="3.30.300.30">
    <property type="match status" value="1"/>
</dbReference>
<evidence type="ECO:0000259" key="2">
    <source>
        <dbReference type="Pfam" id="PF13193"/>
    </source>
</evidence>
<dbReference type="InterPro" id="IPR045851">
    <property type="entry name" value="AMP-bd_C_sf"/>
</dbReference>
<evidence type="ECO:0000313" key="4">
    <source>
        <dbReference type="Proteomes" id="UP000248961"/>
    </source>
</evidence>
<evidence type="ECO:0000313" key="3">
    <source>
        <dbReference type="EMBL" id="RAL15882.1"/>
    </source>
</evidence>
<accession>A0A395I6P7</accession>
<dbReference type="PANTHER" id="PTHR43201">
    <property type="entry name" value="ACYL-COA SYNTHETASE"/>
    <property type="match status" value="1"/>
</dbReference>
<dbReference type="AlphaFoldDB" id="A0A395I6P7"/>
<dbReference type="InterPro" id="IPR025110">
    <property type="entry name" value="AMP-bd_C"/>
</dbReference>
<dbReference type="PANTHER" id="PTHR43201:SF6">
    <property type="entry name" value="ACYL COA SYNTHETASE (EUROFUNG)"/>
    <property type="match status" value="1"/>
</dbReference>
<evidence type="ECO:0000259" key="1">
    <source>
        <dbReference type="Pfam" id="PF00501"/>
    </source>
</evidence>
<dbReference type="Pfam" id="PF00501">
    <property type="entry name" value="AMP-binding"/>
    <property type="match status" value="1"/>
</dbReference>
<feature type="domain" description="AMP-binding enzyme C-terminal" evidence="2">
    <location>
        <begin position="468"/>
        <end position="529"/>
    </location>
</feature>
<dbReference type="OrthoDB" id="10253115at2759"/>
<dbReference type="SUPFAM" id="SSF56801">
    <property type="entry name" value="Acetyl-CoA synthetase-like"/>
    <property type="match status" value="1"/>
</dbReference>
<dbReference type="STRING" id="1450537.A0A395I6P7"/>
<keyword evidence="4" id="KW-1185">Reference proteome</keyword>
<sequence length="572" mass="62115">MSERKSLVHGPCDPPLKALSISQLLDEQDNKYGSREAIVAFKTGARLTYHDLNLKTKQIARALVVDGVRSGDRVAIFLGNCEAYAEIFLAIARIGAIAVLLNRTYTPDETQNVLRSTGCSILFISGCLGNSGSNAFLAYLDGLDQEPIAAGLPSLRRIVLVGDDHQLNSRLTPWRSFLAGADAASLSQLSRLENSVPSSTACSFFLTSGTTGVPKIAMLTHANIINNAFLTGHRIPMSEEDIICNCLPLFHCGGLVLGLIICIVHGACVVFPALSFSASSTVESLAAEKCTGMHGVPTMFAAVLRKRQMEPSRGPLRLRTGIIGAAAFPETLWLQIKGEFDIENLSHTYGMTETSCASFTSDPMVNYAKRMPHALTILPHTKAKVIDCGGNIVNAGQRGELCIAGYLVQTGYFQNEEKTREALIRDDDGTLWMRTGDEAFFDEDGHCIVTGRIKDIIIRGGENIYPTEIEDRLSQHPSVLEACVVGLPDDHLGQVVSAFIQQRPATERPSNIDLAAWVCQTLSCHKAPVWLFWLGDEGVPSEFPLSGSGKICKNVLEEIGQRNMHSEKGCHT</sequence>
<feature type="domain" description="AMP-dependent synthetase/ligase" evidence="1">
    <location>
        <begin position="26"/>
        <end position="413"/>
    </location>
</feature>
<dbReference type="Pfam" id="PF13193">
    <property type="entry name" value="AMP-binding_C"/>
    <property type="match status" value="1"/>
</dbReference>
<dbReference type="GO" id="GO:0006631">
    <property type="term" value="P:fatty acid metabolic process"/>
    <property type="evidence" value="ECO:0007669"/>
    <property type="project" value="TreeGrafter"/>
</dbReference>
<dbReference type="VEuPathDB" id="FungiDB:BO97DRAFT_468046"/>
<dbReference type="Proteomes" id="UP000248961">
    <property type="component" value="Unassembled WGS sequence"/>
</dbReference>
<dbReference type="InterPro" id="IPR042099">
    <property type="entry name" value="ANL_N_sf"/>
</dbReference>
<protein>
    <submittedName>
        <fullName evidence="3">Putative long-chain-fatty-acid-CoA ligase</fullName>
    </submittedName>
</protein>
<keyword evidence="3" id="KW-0436">Ligase</keyword>
<name>A0A395I6P7_ASPHC</name>
<dbReference type="RefSeq" id="XP_025555036.1">
    <property type="nucleotide sequence ID" value="XM_025699704.1"/>
</dbReference>
<dbReference type="GeneID" id="37203993"/>
<dbReference type="Gene3D" id="3.40.50.12780">
    <property type="entry name" value="N-terminal domain of ligase-like"/>
    <property type="match status" value="1"/>
</dbReference>
<dbReference type="GO" id="GO:0031956">
    <property type="term" value="F:medium-chain fatty acid-CoA ligase activity"/>
    <property type="evidence" value="ECO:0007669"/>
    <property type="project" value="TreeGrafter"/>
</dbReference>
<reference evidence="3 4" key="1">
    <citation type="submission" date="2018-02" db="EMBL/GenBank/DDBJ databases">
        <title>The genomes of Aspergillus section Nigri reveals drivers in fungal speciation.</title>
        <authorList>
            <consortium name="DOE Joint Genome Institute"/>
            <person name="Vesth T.C."/>
            <person name="Nybo J."/>
            <person name="Theobald S."/>
            <person name="Brandl J."/>
            <person name="Frisvad J.C."/>
            <person name="Nielsen K.F."/>
            <person name="Lyhne E.K."/>
            <person name="Kogle M.E."/>
            <person name="Kuo A."/>
            <person name="Riley R."/>
            <person name="Clum A."/>
            <person name="Nolan M."/>
            <person name="Lipzen A."/>
            <person name="Salamov A."/>
            <person name="Henrissat B."/>
            <person name="Wiebenga A."/>
            <person name="De vries R.P."/>
            <person name="Grigoriev I.V."/>
            <person name="Mortensen U.H."/>
            <person name="Andersen M.R."/>
            <person name="Baker S.E."/>
        </authorList>
    </citation>
    <scope>NUCLEOTIDE SEQUENCE [LARGE SCALE GENOMIC DNA]</scope>
    <source>
        <strain evidence="3 4">CBS 101889</strain>
    </source>
</reference>
<dbReference type="InterPro" id="IPR000873">
    <property type="entry name" value="AMP-dep_synth/lig_dom"/>
</dbReference>
<gene>
    <name evidence="3" type="ORF">BO97DRAFT_468046</name>
</gene>
<organism evidence="3 4">
    <name type="scientific">Aspergillus homomorphus (strain CBS 101889)</name>
    <dbReference type="NCBI Taxonomy" id="1450537"/>
    <lineage>
        <taxon>Eukaryota</taxon>
        <taxon>Fungi</taxon>
        <taxon>Dikarya</taxon>
        <taxon>Ascomycota</taxon>
        <taxon>Pezizomycotina</taxon>
        <taxon>Eurotiomycetes</taxon>
        <taxon>Eurotiomycetidae</taxon>
        <taxon>Eurotiales</taxon>
        <taxon>Aspergillaceae</taxon>
        <taxon>Aspergillus</taxon>
        <taxon>Aspergillus subgen. Circumdati</taxon>
    </lineage>
</organism>